<proteinExistence type="predicted"/>
<comment type="caution">
    <text evidence="2">The sequence shown here is derived from an EMBL/GenBank/DDBJ whole genome shotgun (WGS) entry which is preliminary data.</text>
</comment>
<protein>
    <submittedName>
        <fullName evidence="2">Uncharacterized protein</fullName>
    </submittedName>
</protein>
<feature type="compositionally biased region" description="Basic and acidic residues" evidence="1">
    <location>
        <begin position="59"/>
        <end position="82"/>
    </location>
</feature>
<keyword evidence="3" id="KW-1185">Reference proteome</keyword>
<sequence length="114" mass="12588">MELRRLRESEPSSAASQALHLPSPRPSPRGSSSRPALEAEEPPARGRPPRKAGVYSWKEAAKAMRQAKKERARSEKVSEGMLKKNMSGKRASLLTSVFMSRSQIRTAGESPSTW</sequence>
<organism evidence="2 3">
    <name type="scientific">Prorocentrum cordatum</name>
    <dbReference type="NCBI Taxonomy" id="2364126"/>
    <lineage>
        <taxon>Eukaryota</taxon>
        <taxon>Sar</taxon>
        <taxon>Alveolata</taxon>
        <taxon>Dinophyceae</taxon>
        <taxon>Prorocentrales</taxon>
        <taxon>Prorocentraceae</taxon>
        <taxon>Prorocentrum</taxon>
    </lineage>
</organism>
<feature type="compositionally biased region" description="Basic and acidic residues" evidence="1">
    <location>
        <begin position="1"/>
        <end position="10"/>
    </location>
</feature>
<dbReference type="Proteomes" id="UP001189429">
    <property type="component" value="Unassembled WGS sequence"/>
</dbReference>
<evidence type="ECO:0000313" key="3">
    <source>
        <dbReference type="Proteomes" id="UP001189429"/>
    </source>
</evidence>
<evidence type="ECO:0000256" key="1">
    <source>
        <dbReference type="SAM" id="MobiDB-lite"/>
    </source>
</evidence>
<gene>
    <name evidence="2" type="ORF">PCOR1329_LOCUS9755</name>
</gene>
<name>A0ABN9QBQ4_9DINO</name>
<accession>A0ABN9QBQ4</accession>
<reference evidence="2" key="1">
    <citation type="submission" date="2023-10" db="EMBL/GenBank/DDBJ databases">
        <authorList>
            <person name="Chen Y."/>
            <person name="Shah S."/>
            <person name="Dougan E. K."/>
            <person name="Thang M."/>
            <person name="Chan C."/>
        </authorList>
    </citation>
    <scope>NUCLEOTIDE SEQUENCE [LARGE SCALE GENOMIC DNA]</scope>
</reference>
<evidence type="ECO:0000313" key="2">
    <source>
        <dbReference type="EMBL" id="CAK0802146.1"/>
    </source>
</evidence>
<dbReference type="EMBL" id="CAUYUJ010002736">
    <property type="protein sequence ID" value="CAK0802146.1"/>
    <property type="molecule type" value="Genomic_DNA"/>
</dbReference>
<feature type="region of interest" description="Disordered" evidence="1">
    <location>
        <begin position="1"/>
        <end position="88"/>
    </location>
</feature>